<evidence type="ECO:0000313" key="10">
    <source>
        <dbReference type="Proteomes" id="UP000242972"/>
    </source>
</evidence>
<dbReference type="AlphaFoldDB" id="A0A2T2X7D5"/>
<comment type="subcellular location">
    <subcellularLocation>
        <location evidence="1 7">Cell membrane</location>
        <topology evidence="1 7">Multi-pass membrane protein</topology>
    </subcellularLocation>
</comment>
<dbReference type="InterPro" id="IPR035906">
    <property type="entry name" value="MetI-like_sf"/>
</dbReference>
<sequence length="310" mass="33168">MRFVLGRFLQALVSLWGVVTIVFFILHLSGNPALLLAPPNATAREIAQIELHLGLNKPLLDQYWTYLSHLAHGNFGFSYALNEPAAQIVASRVPYTAALAFAALAITVAIGIPVGLVLAVYRGSWLDRVLMPIVVAGQSMPAFWSGLLFIYVFSVMLHWFPSSGAQGVTSIVLPAVTLAGLSLAAVARMTRSTVIAELRKDYVRTATAKGTRTSIIIVKHVLRNAAVPIVTVVALQLANLLGGAVITETIFAWPGLGQLTIQSVQSLDFPVVEMIVILGAVVYIAANFLTDVAFAVIDPRIRLSGGTSRG</sequence>
<evidence type="ECO:0000256" key="5">
    <source>
        <dbReference type="ARBA" id="ARBA00022989"/>
    </source>
</evidence>
<accession>A0A2T2X7D5</accession>
<dbReference type="GO" id="GO:0055085">
    <property type="term" value="P:transmembrane transport"/>
    <property type="evidence" value="ECO:0007669"/>
    <property type="project" value="InterPro"/>
</dbReference>
<dbReference type="InterPro" id="IPR045621">
    <property type="entry name" value="BPD_transp_1_N"/>
</dbReference>
<dbReference type="PANTHER" id="PTHR43163:SF6">
    <property type="entry name" value="DIPEPTIDE TRANSPORT SYSTEM PERMEASE PROTEIN DPPB-RELATED"/>
    <property type="match status" value="1"/>
</dbReference>
<evidence type="ECO:0000256" key="4">
    <source>
        <dbReference type="ARBA" id="ARBA00022692"/>
    </source>
</evidence>
<feature type="transmembrane region" description="Helical" evidence="7">
    <location>
        <begin position="167"/>
        <end position="187"/>
    </location>
</feature>
<proteinExistence type="inferred from homology"/>
<keyword evidence="6 7" id="KW-0472">Membrane</keyword>
<comment type="caution">
    <text evidence="9">The sequence shown here is derived from an EMBL/GenBank/DDBJ whole genome shotgun (WGS) entry which is preliminary data.</text>
</comment>
<name>A0A2T2X7D5_9FIRM</name>
<evidence type="ECO:0000256" key="3">
    <source>
        <dbReference type="ARBA" id="ARBA00022475"/>
    </source>
</evidence>
<feature type="transmembrane region" description="Helical" evidence="7">
    <location>
        <begin position="142"/>
        <end position="161"/>
    </location>
</feature>
<evidence type="ECO:0000313" key="9">
    <source>
        <dbReference type="EMBL" id="PSR30402.1"/>
    </source>
</evidence>
<evidence type="ECO:0000256" key="7">
    <source>
        <dbReference type="RuleBase" id="RU363032"/>
    </source>
</evidence>
<dbReference type="Pfam" id="PF00528">
    <property type="entry name" value="BPD_transp_1"/>
    <property type="match status" value="1"/>
</dbReference>
<dbReference type="CDD" id="cd06261">
    <property type="entry name" value="TM_PBP2"/>
    <property type="match status" value="1"/>
</dbReference>
<dbReference type="InterPro" id="IPR000515">
    <property type="entry name" value="MetI-like"/>
</dbReference>
<feature type="transmembrane region" description="Helical" evidence="7">
    <location>
        <begin position="12"/>
        <end position="30"/>
    </location>
</feature>
<protein>
    <submittedName>
        <fullName evidence="9">ABC transporter permease</fullName>
    </submittedName>
</protein>
<comment type="similarity">
    <text evidence="7">Belongs to the binding-protein-dependent transport system permease family.</text>
</comment>
<dbReference type="EMBL" id="PXYW01000079">
    <property type="protein sequence ID" value="PSR30402.1"/>
    <property type="molecule type" value="Genomic_DNA"/>
</dbReference>
<feature type="transmembrane region" description="Helical" evidence="7">
    <location>
        <begin position="97"/>
        <end position="121"/>
    </location>
</feature>
<keyword evidence="4 7" id="KW-0812">Transmembrane</keyword>
<feature type="transmembrane region" description="Helical" evidence="7">
    <location>
        <begin position="229"/>
        <end position="254"/>
    </location>
</feature>
<keyword evidence="5 7" id="KW-1133">Transmembrane helix</keyword>
<dbReference type="PANTHER" id="PTHR43163">
    <property type="entry name" value="DIPEPTIDE TRANSPORT SYSTEM PERMEASE PROTEIN DPPB-RELATED"/>
    <property type="match status" value="1"/>
</dbReference>
<dbReference type="PROSITE" id="PS50928">
    <property type="entry name" value="ABC_TM1"/>
    <property type="match status" value="1"/>
</dbReference>
<keyword evidence="3" id="KW-1003">Cell membrane</keyword>
<dbReference type="Pfam" id="PF19300">
    <property type="entry name" value="BPD_transp_1_N"/>
    <property type="match status" value="1"/>
</dbReference>
<evidence type="ECO:0000256" key="2">
    <source>
        <dbReference type="ARBA" id="ARBA00022448"/>
    </source>
</evidence>
<keyword evidence="2 7" id="KW-0813">Transport</keyword>
<dbReference type="Gene3D" id="1.10.3720.10">
    <property type="entry name" value="MetI-like"/>
    <property type="match status" value="1"/>
</dbReference>
<evidence type="ECO:0000256" key="1">
    <source>
        <dbReference type="ARBA" id="ARBA00004651"/>
    </source>
</evidence>
<dbReference type="GO" id="GO:0005886">
    <property type="term" value="C:plasma membrane"/>
    <property type="evidence" value="ECO:0007669"/>
    <property type="project" value="UniProtKB-SubCell"/>
</dbReference>
<reference evidence="9 10" key="1">
    <citation type="journal article" date="2014" name="BMC Genomics">
        <title>Comparison of environmental and isolate Sulfobacillus genomes reveals diverse carbon, sulfur, nitrogen, and hydrogen metabolisms.</title>
        <authorList>
            <person name="Justice N.B."/>
            <person name="Norman A."/>
            <person name="Brown C.T."/>
            <person name="Singh A."/>
            <person name="Thomas B.C."/>
            <person name="Banfield J.F."/>
        </authorList>
    </citation>
    <scope>NUCLEOTIDE SEQUENCE [LARGE SCALE GENOMIC DNA]</scope>
    <source>
        <strain evidence="9">AMDSBA4</strain>
    </source>
</reference>
<gene>
    <name evidence="9" type="ORF">C7B46_17955</name>
</gene>
<organism evidence="9 10">
    <name type="scientific">Sulfobacillus benefaciens</name>
    <dbReference type="NCBI Taxonomy" id="453960"/>
    <lineage>
        <taxon>Bacteria</taxon>
        <taxon>Bacillati</taxon>
        <taxon>Bacillota</taxon>
        <taxon>Clostridia</taxon>
        <taxon>Eubacteriales</taxon>
        <taxon>Clostridiales Family XVII. Incertae Sedis</taxon>
        <taxon>Sulfobacillus</taxon>
    </lineage>
</organism>
<feature type="transmembrane region" description="Helical" evidence="7">
    <location>
        <begin position="274"/>
        <end position="297"/>
    </location>
</feature>
<dbReference type="Proteomes" id="UP000242972">
    <property type="component" value="Unassembled WGS sequence"/>
</dbReference>
<evidence type="ECO:0000259" key="8">
    <source>
        <dbReference type="PROSITE" id="PS50928"/>
    </source>
</evidence>
<dbReference type="SUPFAM" id="SSF161098">
    <property type="entry name" value="MetI-like"/>
    <property type="match status" value="1"/>
</dbReference>
<feature type="domain" description="ABC transmembrane type-1" evidence="8">
    <location>
        <begin position="93"/>
        <end position="290"/>
    </location>
</feature>
<evidence type="ECO:0000256" key="6">
    <source>
        <dbReference type="ARBA" id="ARBA00023136"/>
    </source>
</evidence>